<dbReference type="AlphaFoldDB" id="A0A553I043"/>
<evidence type="ECO:0000313" key="2">
    <source>
        <dbReference type="EMBL" id="TRX93568.1"/>
    </source>
</evidence>
<comment type="caution">
    <text evidence="2">The sequence shown here is derived from an EMBL/GenBank/DDBJ whole genome shotgun (WGS) entry which is preliminary data.</text>
</comment>
<evidence type="ECO:0000256" key="1">
    <source>
        <dbReference type="SAM" id="MobiDB-lite"/>
    </source>
</evidence>
<feature type="region of interest" description="Disordered" evidence="1">
    <location>
        <begin position="197"/>
        <end position="236"/>
    </location>
</feature>
<reference evidence="3" key="1">
    <citation type="submission" date="2019-06" db="EMBL/GenBank/DDBJ databases">
        <title>Draft genome sequence of the griseofulvin-producing fungus Xylaria cubensis strain G536.</title>
        <authorList>
            <person name="Mead M.E."/>
            <person name="Raja H.A."/>
            <person name="Steenwyk J.L."/>
            <person name="Knowles S.L."/>
            <person name="Oberlies N.H."/>
            <person name="Rokas A."/>
        </authorList>
    </citation>
    <scope>NUCLEOTIDE SEQUENCE [LARGE SCALE GENOMIC DNA]</scope>
    <source>
        <strain evidence="3">G536</strain>
    </source>
</reference>
<feature type="compositionally biased region" description="Polar residues" evidence="1">
    <location>
        <begin position="215"/>
        <end position="229"/>
    </location>
</feature>
<evidence type="ECO:0000313" key="3">
    <source>
        <dbReference type="Proteomes" id="UP000319160"/>
    </source>
</evidence>
<feature type="compositionally biased region" description="Low complexity" evidence="1">
    <location>
        <begin position="24"/>
        <end position="38"/>
    </location>
</feature>
<feature type="compositionally biased region" description="Polar residues" evidence="1">
    <location>
        <begin position="398"/>
        <end position="416"/>
    </location>
</feature>
<feature type="region of interest" description="Disordered" evidence="1">
    <location>
        <begin position="137"/>
        <end position="164"/>
    </location>
</feature>
<sequence>MPPKKRGRPVATMAPQPEPEPAVSDDNASNQSDQDQISESGSDLGSDTNQREVEFKFFNTTFSTFRISPLYIAQNNLTPAGLKTLSRRLRDTLVGDVVRGVQVGLEGDNATLGRLGILERVEWRECSLATILPSLAEEEERSENETRHRRRRGGGNQKGRRKRLQETRRRHLLCLELEYEKATFSALLLPSLDEKEKERGFNNNDDYDDDDNGESPLQNHPSWTQNSTNPKDEKDTSKAFTHYPLLLTRMPAALKSVVVDFLSSTFDCRISALRLGTRSLIRSWEKWIGGAREKTLSKDVALTLGFHLEPSKTGDDEERPHAPPVALGLKTIDVVVPADEVRRFLRAGRKGIADLDGGTKSRKRPSDLTASEREEENERFRKRKMGGGRDEEGWWWISQPQSKTPNNPNEQDQESETTFFPQPFTTALATYLSHHMALDLFHPGVRILRVVCDAFALSEGRVKVFAPRGGGEEEVEVFTRDLIRLAQGRDWGADALRLAALDVWG</sequence>
<dbReference type="InterPro" id="IPR025204">
    <property type="entry name" value="CENP-L"/>
</dbReference>
<feature type="compositionally biased region" description="Basic residues" evidence="1">
    <location>
        <begin position="147"/>
        <end position="164"/>
    </location>
</feature>
<dbReference type="EMBL" id="VFLP01000028">
    <property type="protein sequence ID" value="TRX93568.1"/>
    <property type="molecule type" value="Genomic_DNA"/>
</dbReference>
<organism evidence="2 3">
    <name type="scientific">Xylaria flabelliformis</name>
    <dbReference type="NCBI Taxonomy" id="2512241"/>
    <lineage>
        <taxon>Eukaryota</taxon>
        <taxon>Fungi</taxon>
        <taxon>Dikarya</taxon>
        <taxon>Ascomycota</taxon>
        <taxon>Pezizomycotina</taxon>
        <taxon>Sordariomycetes</taxon>
        <taxon>Xylariomycetidae</taxon>
        <taxon>Xylariales</taxon>
        <taxon>Xylariaceae</taxon>
        <taxon>Xylaria</taxon>
    </lineage>
</organism>
<dbReference type="Proteomes" id="UP000319160">
    <property type="component" value="Unassembled WGS sequence"/>
</dbReference>
<dbReference type="OrthoDB" id="8864979at2759"/>
<dbReference type="Pfam" id="PF13092">
    <property type="entry name" value="CENP-L"/>
    <property type="match status" value="1"/>
</dbReference>
<keyword evidence="3" id="KW-1185">Reference proteome</keyword>
<feature type="compositionally biased region" description="Basic and acidic residues" evidence="1">
    <location>
        <begin position="355"/>
        <end position="379"/>
    </location>
</feature>
<accession>A0A553I043</accession>
<feature type="region of interest" description="Disordered" evidence="1">
    <location>
        <begin position="1"/>
        <end position="48"/>
    </location>
</feature>
<protein>
    <submittedName>
        <fullName evidence="2">Uncharacterized protein</fullName>
    </submittedName>
</protein>
<gene>
    <name evidence="2" type="ORF">FHL15_005540</name>
</gene>
<name>A0A553I043_9PEZI</name>
<feature type="region of interest" description="Disordered" evidence="1">
    <location>
        <begin position="355"/>
        <end position="416"/>
    </location>
</feature>
<feature type="compositionally biased region" description="Polar residues" evidence="1">
    <location>
        <begin position="39"/>
        <end position="48"/>
    </location>
</feature>
<proteinExistence type="predicted"/>